<proteinExistence type="predicted"/>
<dbReference type="GO" id="GO:0005524">
    <property type="term" value="F:ATP binding"/>
    <property type="evidence" value="ECO:0007669"/>
    <property type="project" value="UniProtKB-KW"/>
</dbReference>
<dbReference type="GO" id="GO:0004674">
    <property type="term" value="F:protein serine/threonine kinase activity"/>
    <property type="evidence" value="ECO:0007669"/>
    <property type="project" value="UniProtKB-EC"/>
</dbReference>
<gene>
    <name evidence="8" type="ORF">EZS28_007740</name>
</gene>
<dbReference type="InterPro" id="IPR008271">
    <property type="entry name" value="Ser/Thr_kinase_AS"/>
</dbReference>
<dbReference type="PROSITE" id="PS00108">
    <property type="entry name" value="PROTEIN_KINASE_ST"/>
    <property type="match status" value="1"/>
</dbReference>
<comment type="caution">
    <text evidence="8">The sequence shown here is derived from an EMBL/GenBank/DDBJ whole genome shotgun (WGS) entry which is preliminary data.</text>
</comment>
<dbReference type="Gene3D" id="1.25.10.10">
    <property type="entry name" value="Leucine-rich Repeat Variant"/>
    <property type="match status" value="2"/>
</dbReference>
<accession>A0A5J4WNR0</accession>
<feature type="non-terminal residue" evidence="8">
    <location>
        <position position="859"/>
    </location>
</feature>
<dbReference type="InterPro" id="IPR016024">
    <property type="entry name" value="ARM-type_fold"/>
</dbReference>
<dbReference type="PROSITE" id="PS50011">
    <property type="entry name" value="PROTEIN_KINASE_DOM"/>
    <property type="match status" value="1"/>
</dbReference>
<reference evidence="8 9" key="1">
    <citation type="submission" date="2019-03" db="EMBL/GenBank/DDBJ databases">
        <title>Single cell metagenomics reveals metabolic interactions within the superorganism composed of flagellate Streblomastix strix and complex community of Bacteroidetes bacteria on its surface.</title>
        <authorList>
            <person name="Treitli S.C."/>
            <person name="Kolisko M."/>
            <person name="Husnik F."/>
            <person name="Keeling P."/>
            <person name="Hampl V."/>
        </authorList>
    </citation>
    <scope>NUCLEOTIDE SEQUENCE [LARGE SCALE GENOMIC DNA]</scope>
    <source>
        <strain evidence="8">ST1C</strain>
    </source>
</reference>
<feature type="domain" description="Protein kinase" evidence="7">
    <location>
        <begin position="17"/>
        <end position="272"/>
    </location>
</feature>
<organism evidence="8 9">
    <name type="scientific">Streblomastix strix</name>
    <dbReference type="NCBI Taxonomy" id="222440"/>
    <lineage>
        <taxon>Eukaryota</taxon>
        <taxon>Metamonada</taxon>
        <taxon>Preaxostyla</taxon>
        <taxon>Oxymonadida</taxon>
        <taxon>Streblomastigidae</taxon>
        <taxon>Streblomastix</taxon>
    </lineage>
</organism>
<dbReference type="Proteomes" id="UP000324800">
    <property type="component" value="Unassembled WGS sequence"/>
</dbReference>
<keyword evidence="3" id="KW-0547">Nucleotide-binding</keyword>
<evidence type="ECO:0000259" key="7">
    <source>
        <dbReference type="PROSITE" id="PS50011"/>
    </source>
</evidence>
<evidence type="ECO:0000256" key="4">
    <source>
        <dbReference type="ARBA" id="ARBA00022777"/>
    </source>
</evidence>
<dbReference type="InterPro" id="IPR050660">
    <property type="entry name" value="NEK_Ser/Thr_kinase"/>
</dbReference>
<dbReference type="OrthoDB" id="4062651at2759"/>
<feature type="coiled-coil region" evidence="6">
    <location>
        <begin position="261"/>
        <end position="297"/>
    </location>
</feature>
<keyword evidence="4 8" id="KW-0418">Kinase</keyword>
<dbReference type="InterPro" id="IPR000719">
    <property type="entry name" value="Prot_kinase_dom"/>
</dbReference>
<evidence type="ECO:0000256" key="1">
    <source>
        <dbReference type="ARBA" id="ARBA00012513"/>
    </source>
</evidence>
<evidence type="ECO:0000313" key="9">
    <source>
        <dbReference type="Proteomes" id="UP000324800"/>
    </source>
</evidence>
<keyword evidence="6" id="KW-0175">Coiled coil</keyword>
<dbReference type="SUPFAM" id="SSF56112">
    <property type="entry name" value="Protein kinase-like (PK-like)"/>
    <property type="match status" value="1"/>
</dbReference>
<name>A0A5J4WNR0_9EUKA</name>
<dbReference type="Gene3D" id="1.10.510.10">
    <property type="entry name" value="Transferase(Phosphotransferase) domain 1"/>
    <property type="match status" value="1"/>
</dbReference>
<dbReference type="EMBL" id="SNRW01001354">
    <property type="protein sequence ID" value="KAA6396727.1"/>
    <property type="molecule type" value="Genomic_DNA"/>
</dbReference>
<evidence type="ECO:0000256" key="3">
    <source>
        <dbReference type="ARBA" id="ARBA00022741"/>
    </source>
</evidence>
<evidence type="ECO:0000313" key="8">
    <source>
        <dbReference type="EMBL" id="KAA6396727.1"/>
    </source>
</evidence>
<evidence type="ECO:0000256" key="5">
    <source>
        <dbReference type="ARBA" id="ARBA00022840"/>
    </source>
</evidence>
<evidence type="ECO:0000256" key="2">
    <source>
        <dbReference type="ARBA" id="ARBA00022679"/>
    </source>
</evidence>
<dbReference type="PANTHER" id="PTHR43671">
    <property type="entry name" value="SERINE/THREONINE-PROTEIN KINASE NEK"/>
    <property type="match status" value="1"/>
</dbReference>
<dbReference type="SMART" id="SM00220">
    <property type="entry name" value="S_TKc"/>
    <property type="match status" value="1"/>
</dbReference>
<dbReference type="EC" id="2.7.11.1" evidence="1"/>
<dbReference type="InterPro" id="IPR011009">
    <property type="entry name" value="Kinase-like_dom_sf"/>
</dbReference>
<dbReference type="InterPro" id="IPR011989">
    <property type="entry name" value="ARM-like"/>
</dbReference>
<keyword evidence="2" id="KW-0808">Transferase</keyword>
<keyword evidence="5" id="KW-0067">ATP-binding</keyword>
<dbReference type="Pfam" id="PF00069">
    <property type="entry name" value="Pkinase"/>
    <property type="match status" value="1"/>
</dbReference>
<protein>
    <recommendedName>
        <fullName evidence="1">non-specific serine/threonine protein kinase</fullName>
        <ecNumber evidence="1">2.7.11.1</ecNumber>
    </recommendedName>
</protein>
<dbReference type="AlphaFoldDB" id="A0A5J4WNR0"/>
<dbReference type="PANTHER" id="PTHR43671:SF13">
    <property type="entry name" value="SERINE_THREONINE-PROTEIN KINASE NEK2"/>
    <property type="match status" value="1"/>
</dbReference>
<sequence length="859" mass="99282">MGNNQSNQSKTYKYEDFKIIDSLKTGAFGRIYLVEHKTNKEQFIMKRLSYVSEKEKKMADEEIEMLKLAQSRYTVELITGFLHDVDICILQEYCQGGNLRDLIVKMKTWTVDDKTNKCYSIFFQVLMSLKHLHSLKIVHRDLKPENIFMDKDGNAKTGDFGLALKMASKSKVSAAGTQNYQPPEVHTQNQMTEASDIWALGVIVVEMITSVHPFQGQTLDETIENIKNGRFKLLPDYVQSELKAMIINMINVDHIKRPTAEELLESNLMQLIAKIENEKEEREKMKLMQQLQQINLSNATLQQIGTDLKKPLVELVDETIRKRMIDAGIVEGLIFTFENHELNLITRTHSLAFFWLVNATTDKIKLLIYNKNPYPGLIHLLEHSDDKIANDAIISIFLLLETGTNTNQDNEHHPHFESIQACDGINKIFALFQKNVRKYSRDRSALCIGFLFRAREIADPIMRQEIISHLKSLLSDSDAWVKERAKDALKYLAQNESNRSEILSEQELKRIEQDLKKPCNGTEEQQKNITQRQENDLLFLSSILEGRNEIELRKRIISSGIVESLLIIFTNRSYLLITRIYSETFFNLTSNSSDEIKFLIYNKKPYPGLFCLLEHPNVEIASDAIASIFLLLESGSNTTPYNDPHPHYEIIQAFNKINNIFYLFQKNVSKYIIDRAALCIGYIFKARRIADPLIRQETISHLKSLLSDSDDWLKNRAEAALKYLYWNNGNRSEILNETELKNIDKDLKLQIEGTEKQQRSILQKQENDLLLIQIILKDCIDNFLRQRIIASGIIESLLLIFTSRDLNLITRTYSSAFFDLTYNSSDEVKNRIYSKNPYPGLIRLLEHPDEQVVSDAIIQ</sequence>
<dbReference type="SUPFAM" id="SSF48371">
    <property type="entry name" value="ARM repeat"/>
    <property type="match status" value="2"/>
</dbReference>
<evidence type="ECO:0000256" key="6">
    <source>
        <dbReference type="SAM" id="Coils"/>
    </source>
</evidence>